<evidence type="ECO:0000256" key="1">
    <source>
        <dbReference type="SAM" id="MobiDB-lite"/>
    </source>
</evidence>
<dbReference type="AlphaFoldDB" id="A0AAD1AFM4"/>
<dbReference type="GO" id="GO:0003676">
    <property type="term" value="F:nucleic acid binding"/>
    <property type="evidence" value="ECO:0007669"/>
    <property type="project" value="InterPro"/>
</dbReference>
<name>A0AAD1AFM4_9MICO</name>
<dbReference type="KEGG" id="ria:C7V51_03110"/>
<proteinExistence type="predicted"/>
<protein>
    <submittedName>
        <fullName evidence="3">HNH endonuclease</fullName>
    </submittedName>
</protein>
<organism evidence="3 4">
    <name type="scientific">Rathayibacter iranicus</name>
    <dbReference type="NCBI Taxonomy" id="59737"/>
    <lineage>
        <taxon>Bacteria</taxon>
        <taxon>Bacillati</taxon>
        <taxon>Actinomycetota</taxon>
        <taxon>Actinomycetes</taxon>
        <taxon>Micrococcales</taxon>
        <taxon>Microbacteriaceae</taxon>
        <taxon>Rathayibacter</taxon>
    </lineage>
</organism>
<dbReference type="PANTHER" id="PTHR33877:SF2">
    <property type="entry name" value="OS07G0170200 PROTEIN"/>
    <property type="match status" value="1"/>
</dbReference>
<dbReference type="EMBL" id="CP028130">
    <property type="protein sequence ID" value="AZZ57293.1"/>
    <property type="molecule type" value="Genomic_DNA"/>
</dbReference>
<feature type="compositionally biased region" description="Pro residues" evidence="1">
    <location>
        <begin position="70"/>
        <end position="82"/>
    </location>
</feature>
<sequence>MPPSKRQRTAGRRPPHPCRHPSRRRRRHRISPRLLPSAAPVPRPSRSPRPGRSPCQVLAPGPAAALSPCPARPEPTTPPRPAEAPSVLARVGVGNARSSSRHRRPDRTAASRHRQRSRGRTRRGVRAHLVRSDDPGGLCRDVRGDHTLLDVVDTLLTWVSRNPVPALLLPGVVVLLAIVARASRGSASTDPQRAFTGPQRTTGFARADGRCEFDGALFFLRCSRNAHHADHFYPWSKGGATSMQNLVAACAACNLSKGPKMLSAFYRKRIERRRRKYFTVRMNRLVGEWYGR</sequence>
<dbReference type="GO" id="GO:0004519">
    <property type="term" value="F:endonuclease activity"/>
    <property type="evidence" value="ECO:0007669"/>
    <property type="project" value="UniProtKB-KW"/>
</dbReference>
<keyword evidence="3" id="KW-0540">Nuclease</keyword>
<dbReference type="PANTHER" id="PTHR33877">
    <property type="entry name" value="SLL1193 PROTEIN"/>
    <property type="match status" value="1"/>
</dbReference>
<gene>
    <name evidence="3" type="ORF">C7V51_03110</name>
</gene>
<reference evidence="3 4" key="1">
    <citation type="submission" date="2018-03" db="EMBL/GenBank/DDBJ databases">
        <title>Bacteriophage NCPPB3778 and a type I-E CRISPR drive the evolution of the US Biological Select Agent, Rathayibacter toxicus.</title>
        <authorList>
            <person name="Davis E.W.II."/>
            <person name="Tabima J.F."/>
            <person name="Weisberg A.J."/>
            <person name="Dantas Lopes L."/>
            <person name="Wiseman M.S."/>
            <person name="Wiseman M.S."/>
            <person name="Pupko T."/>
            <person name="Belcher M.S."/>
            <person name="Sechler A.J."/>
            <person name="Tancos M.A."/>
            <person name="Schroeder B.K."/>
            <person name="Murray T.D."/>
            <person name="Luster D.G."/>
            <person name="Schneider W.L."/>
            <person name="Rogers E."/>
            <person name="Andreote F.D."/>
            <person name="Grunwald N.J."/>
            <person name="Putnam M.L."/>
            <person name="Chang J.H."/>
        </authorList>
    </citation>
    <scope>NUCLEOTIDE SEQUENCE [LARGE SCALE GENOMIC DNA]</scope>
    <source>
        <strain evidence="3 4">NCCPB 2253</strain>
    </source>
</reference>
<dbReference type="InterPro" id="IPR052892">
    <property type="entry name" value="NA-targeting_endonuclease"/>
</dbReference>
<dbReference type="GO" id="GO:0008270">
    <property type="term" value="F:zinc ion binding"/>
    <property type="evidence" value="ECO:0007669"/>
    <property type="project" value="InterPro"/>
</dbReference>
<feature type="compositionally biased region" description="Basic residues" evidence="1">
    <location>
        <begin position="1"/>
        <end position="31"/>
    </location>
</feature>
<dbReference type="InterPro" id="IPR003615">
    <property type="entry name" value="HNH_nuc"/>
</dbReference>
<accession>A0AAD1AFM4</accession>
<dbReference type="CDD" id="cd00085">
    <property type="entry name" value="HNHc"/>
    <property type="match status" value="1"/>
</dbReference>
<dbReference type="Gene3D" id="1.10.30.50">
    <property type="match status" value="1"/>
</dbReference>
<keyword evidence="3" id="KW-0378">Hydrolase</keyword>
<evidence type="ECO:0000313" key="3">
    <source>
        <dbReference type="EMBL" id="AZZ57293.1"/>
    </source>
</evidence>
<evidence type="ECO:0000313" key="4">
    <source>
        <dbReference type="Proteomes" id="UP000283946"/>
    </source>
</evidence>
<evidence type="ECO:0000259" key="2">
    <source>
        <dbReference type="Pfam" id="PF01844"/>
    </source>
</evidence>
<feature type="compositionally biased region" description="Basic residues" evidence="1">
    <location>
        <begin position="99"/>
        <end position="125"/>
    </location>
</feature>
<dbReference type="InterPro" id="IPR002711">
    <property type="entry name" value="HNH"/>
</dbReference>
<dbReference type="Pfam" id="PF01844">
    <property type="entry name" value="HNH"/>
    <property type="match status" value="1"/>
</dbReference>
<feature type="domain" description="HNH" evidence="2">
    <location>
        <begin position="224"/>
        <end position="259"/>
    </location>
</feature>
<keyword evidence="3" id="KW-0255">Endonuclease</keyword>
<feature type="region of interest" description="Disordered" evidence="1">
    <location>
        <begin position="1"/>
        <end position="125"/>
    </location>
</feature>
<dbReference type="Proteomes" id="UP000283946">
    <property type="component" value="Chromosome"/>
</dbReference>